<dbReference type="HOGENOM" id="CLU_955675_0_0_10"/>
<dbReference type="KEGG" id="hhy:Halhy_5811"/>
<reference key="2">
    <citation type="submission" date="2011-04" db="EMBL/GenBank/DDBJ databases">
        <title>Complete sequence of chromosome of Haliscomenobacter hydrossis DSM 1100.</title>
        <authorList>
            <consortium name="US DOE Joint Genome Institute (JGI-PGF)"/>
            <person name="Lucas S."/>
            <person name="Han J."/>
            <person name="Lapidus A."/>
            <person name="Bruce D."/>
            <person name="Goodwin L."/>
            <person name="Pitluck S."/>
            <person name="Peters L."/>
            <person name="Kyrpides N."/>
            <person name="Mavromatis K."/>
            <person name="Ivanova N."/>
            <person name="Ovchinnikova G."/>
            <person name="Pagani I."/>
            <person name="Daligault H."/>
            <person name="Detter J.C."/>
            <person name="Han C."/>
            <person name="Land M."/>
            <person name="Hauser L."/>
            <person name="Markowitz V."/>
            <person name="Cheng J.-F."/>
            <person name="Hugenholtz P."/>
            <person name="Woyke T."/>
            <person name="Wu D."/>
            <person name="Verbarg S."/>
            <person name="Frueling A."/>
            <person name="Brambilla E."/>
            <person name="Klenk H.-P."/>
            <person name="Eisen J.A."/>
        </authorList>
    </citation>
    <scope>NUCLEOTIDE SEQUENCE</scope>
    <source>
        <strain>DSM 1100</strain>
    </source>
</reference>
<accession>F4KY09</accession>
<dbReference type="RefSeq" id="WP_013768163.1">
    <property type="nucleotide sequence ID" value="NC_015510.1"/>
</dbReference>
<proteinExistence type="predicted"/>
<evidence type="ECO:0000313" key="3">
    <source>
        <dbReference type="Proteomes" id="UP000008461"/>
    </source>
</evidence>
<dbReference type="AlphaFoldDB" id="F4KY09"/>
<organism evidence="2 3">
    <name type="scientific">Haliscomenobacter hydrossis (strain ATCC 27775 / DSM 1100 / LMG 10767 / O)</name>
    <dbReference type="NCBI Taxonomy" id="760192"/>
    <lineage>
        <taxon>Bacteria</taxon>
        <taxon>Pseudomonadati</taxon>
        <taxon>Bacteroidota</taxon>
        <taxon>Saprospiria</taxon>
        <taxon>Saprospirales</taxon>
        <taxon>Haliscomenobacteraceae</taxon>
        <taxon>Haliscomenobacter</taxon>
    </lineage>
</organism>
<dbReference type="EMBL" id="CP002691">
    <property type="protein sequence ID" value="AEE53634.1"/>
    <property type="molecule type" value="Genomic_DNA"/>
</dbReference>
<keyword evidence="1" id="KW-1133">Transmembrane helix</keyword>
<protein>
    <submittedName>
        <fullName evidence="2">Uncharacterized protein</fullName>
    </submittedName>
</protein>
<evidence type="ECO:0000313" key="2">
    <source>
        <dbReference type="EMBL" id="AEE53634.1"/>
    </source>
</evidence>
<evidence type="ECO:0000256" key="1">
    <source>
        <dbReference type="SAM" id="Phobius"/>
    </source>
</evidence>
<sequence length="291" mass="32934">MQRIILLFLLVFPWVLQAQKKSLIYTERDTLSFQLTEKQGKLALDYAELKTSAFTKKHFMSITGLQLVDADLVLNYQVAEIEANFNYITSMLILNPAKQVIAPPPFKAKGDLGKLNDGLFGQRSISWEDALEDVLIFGQTYRLVLSAEMWGPVACAEKRPTFTLQQQVPHLGIAAGAILLTGIGQFQKSKKVDAYNTYKTYHTTGESLVLAKPFYDKAKAYEKDARLFTYTGWAVLGLDAAVYLYRVFNTKARQKQYDKYCQDDALSLRLEPVRLGDGTNNLQLKFAFTLK</sequence>
<keyword evidence="1" id="KW-0472">Membrane</keyword>
<gene>
    <name evidence="2" type="ordered locus">Halhy_5811</name>
</gene>
<dbReference type="Proteomes" id="UP000008461">
    <property type="component" value="Chromosome"/>
</dbReference>
<keyword evidence="3" id="KW-1185">Reference proteome</keyword>
<reference evidence="2 3" key="1">
    <citation type="journal article" date="2011" name="Stand. Genomic Sci.">
        <title>Complete genome sequence of Haliscomenobacter hydrossis type strain (O).</title>
        <authorList>
            <consortium name="US DOE Joint Genome Institute (JGI-PGF)"/>
            <person name="Daligault H."/>
            <person name="Lapidus A."/>
            <person name="Zeytun A."/>
            <person name="Nolan M."/>
            <person name="Lucas S."/>
            <person name="Del Rio T.G."/>
            <person name="Tice H."/>
            <person name="Cheng J.F."/>
            <person name="Tapia R."/>
            <person name="Han C."/>
            <person name="Goodwin L."/>
            <person name="Pitluck S."/>
            <person name="Liolios K."/>
            <person name="Pagani I."/>
            <person name="Ivanova N."/>
            <person name="Huntemann M."/>
            <person name="Mavromatis K."/>
            <person name="Mikhailova N."/>
            <person name="Pati A."/>
            <person name="Chen A."/>
            <person name="Palaniappan K."/>
            <person name="Land M."/>
            <person name="Hauser L."/>
            <person name="Brambilla E.M."/>
            <person name="Rohde M."/>
            <person name="Verbarg S."/>
            <person name="Goker M."/>
            <person name="Bristow J."/>
            <person name="Eisen J.A."/>
            <person name="Markowitz V."/>
            <person name="Hugenholtz P."/>
            <person name="Kyrpides N.C."/>
            <person name="Klenk H.P."/>
            <person name="Woyke T."/>
        </authorList>
    </citation>
    <scope>NUCLEOTIDE SEQUENCE [LARGE SCALE GENOMIC DNA]</scope>
    <source>
        <strain evidence="3">ATCC 27775 / DSM 1100 / LMG 10767 / O</strain>
    </source>
</reference>
<keyword evidence="1" id="KW-0812">Transmembrane</keyword>
<name>F4KY09_HALH1</name>
<feature type="transmembrane region" description="Helical" evidence="1">
    <location>
        <begin position="227"/>
        <end position="245"/>
    </location>
</feature>
<dbReference type="STRING" id="760192.Halhy_5811"/>